<protein>
    <submittedName>
        <fullName evidence="1">Uncharacterized protein</fullName>
    </submittedName>
</protein>
<organism evidence="1 2">
    <name type="scientific">Candidatus Limenecus avicola</name>
    <dbReference type="NCBI Taxonomy" id="2840847"/>
    <lineage>
        <taxon>Bacteria</taxon>
        <taxon>Bacillati</taxon>
        <taxon>Bacillota</taxon>
        <taxon>Clostridia</taxon>
        <taxon>Eubacteriales</taxon>
        <taxon>Clostridiaceae</taxon>
        <taxon>Clostridiaceae incertae sedis</taxon>
        <taxon>Candidatus Limenecus</taxon>
    </lineage>
</organism>
<dbReference type="AlphaFoldDB" id="A0A9D1N0V6"/>
<comment type="caution">
    <text evidence="1">The sequence shown here is derived from an EMBL/GenBank/DDBJ whole genome shotgun (WGS) entry which is preliminary data.</text>
</comment>
<gene>
    <name evidence="1" type="ORF">IAD26_07935</name>
</gene>
<reference evidence="1" key="2">
    <citation type="journal article" date="2021" name="PeerJ">
        <title>Extensive microbial diversity within the chicken gut microbiome revealed by metagenomics and culture.</title>
        <authorList>
            <person name="Gilroy R."/>
            <person name="Ravi A."/>
            <person name="Getino M."/>
            <person name="Pursley I."/>
            <person name="Horton D.L."/>
            <person name="Alikhan N.F."/>
            <person name="Baker D."/>
            <person name="Gharbi K."/>
            <person name="Hall N."/>
            <person name="Watson M."/>
            <person name="Adriaenssens E.M."/>
            <person name="Foster-Nyarko E."/>
            <person name="Jarju S."/>
            <person name="Secka A."/>
            <person name="Antonio M."/>
            <person name="Oren A."/>
            <person name="Chaudhuri R.R."/>
            <person name="La Ragione R."/>
            <person name="Hildebrand F."/>
            <person name="Pallen M.J."/>
        </authorList>
    </citation>
    <scope>NUCLEOTIDE SEQUENCE</scope>
    <source>
        <strain evidence="1">CHK154-7741</strain>
    </source>
</reference>
<dbReference type="Proteomes" id="UP000886748">
    <property type="component" value="Unassembled WGS sequence"/>
</dbReference>
<reference evidence="1" key="1">
    <citation type="submission" date="2020-10" db="EMBL/GenBank/DDBJ databases">
        <authorList>
            <person name="Gilroy R."/>
        </authorList>
    </citation>
    <scope>NUCLEOTIDE SEQUENCE</scope>
    <source>
        <strain evidence="1">CHK154-7741</strain>
    </source>
</reference>
<dbReference type="EMBL" id="DVOD01000057">
    <property type="protein sequence ID" value="HIU93044.1"/>
    <property type="molecule type" value="Genomic_DNA"/>
</dbReference>
<evidence type="ECO:0000313" key="1">
    <source>
        <dbReference type="EMBL" id="HIU93044.1"/>
    </source>
</evidence>
<sequence>MGLNINGLKTAFTKVNSKGASLLRKETSLDALKAAQDGVIVPKNAKTYDAVRVGRNFKPEESYTDIFTFRDAGGNIVKRYTRQVDGKNIKETTKGFENIYPWEKDLDEFGDEVLEISARKVRSHVRENGKISKITEDVFAVTDEAKPVVTHSQKTITRGEDNIYKSTNYETFLLEQRQNGKKTSYIKNEYEVDKHANGYFDLTKSEASSPELKEIAQNSYLLPYVSNTNKFAHRMSQAAIEDGNFILSPSVNLYKKTSSTAGFCSADDVYINLKSSKDLSMPRESLTETIGHEVGHAKWNERVIRREMYQMGMDDHYIRDYSPAERIKIKMYADAAKTVADPRKDFKKYYENFREVTAREEGQKAVRKYFALKNSIDNQFPYLHGFQFYPPVHNEDDIRGLISFIGSLK</sequence>
<proteinExistence type="predicted"/>
<name>A0A9D1N0V6_9CLOT</name>
<evidence type="ECO:0000313" key="2">
    <source>
        <dbReference type="Proteomes" id="UP000886748"/>
    </source>
</evidence>
<accession>A0A9D1N0V6</accession>